<proteinExistence type="predicted"/>
<comment type="caution">
    <text evidence="4">The sequence shown here is derived from an EMBL/GenBank/DDBJ whole genome shotgun (WGS) entry which is preliminary data.</text>
</comment>
<dbReference type="InterPro" id="IPR029058">
    <property type="entry name" value="AB_hydrolase_fold"/>
</dbReference>
<accession>A0ABW0C848</accession>
<protein>
    <submittedName>
        <fullName evidence="4">S28 family serine protease</fullName>
    </submittedName>
</protein>
<dbReference type="GO" id="GO:0008233">
    <property type="term" value="F:peptidase activity"/>
    <property type="evidence" value="ECO:0007669"/>
    <property type="project" value="UniProtKB-KW"/>
</dbReference>
<sequence length="452" mass="52201">MTQFKKHKTSLNTTTMKVTKAFIIVATALVFVSCKTMQTANESTIETSIFEKLASLKNVVRIEKREAVNHFDENYEIWFQQPIDHNDLTKGTFKQRVFLGFENINKPVIVELRGYGIGSEKAGELANHYQANQLTIEHRYFNDSRPENIDWNTLTVENAAKDQNFIINEIKNVLYPDAKFVTTGISKGCQTTMAHRTYFPNTVDASVCYVGPLNYQREDPRVYSFLKSVGTKDDREKIKAFQNLCFENRQALLEMMKKVGQEKGLSWEFGVENAIDYTILEYSFAFWQWGTSVDSIPSGDVKVEELYKHLIDVVGYGFFEEQSVASLQPYFWAALTEQGIYGYETAPFKTYLNTEEIYKFDWAFPEGISKTYNLKPMQDIKTFLDTTAQDMLFIYGEYDSWSATAVELTEDASKRAVYKYINPKGSHTTRINSFKPETKQEIYTIIDHWLAE</sequence>
<dbReference type="RefSeq" id="WP_376860970.1">
    <property type="nucleotide sequence ID" value="NZ_JBHSLA010000004.1"/>
</dbReference>
<dbReference type="PANTHER" id="PTHR11010:SF38">
    <property type="entry name" value="LYSOSOMAL PRO-X CARBOXYPEPTIDASE"/>
    <property type="match status" value="1"/>
</dbReference>
<dbReference type="Proteomes" id="UP001596162">
    <property type="component" value="Unassembled WGS sequence"/>
</dbReference>
<dbReference type="InterPro" id="IPR008761">
    <property type="entry name" value="Peptidase_S37"/>
</dbReference>
<evidence type="ECO:0000256" key="3">
    <source>
        <dbReference type="ARBA" id="ARBA00022801"/>
    </source>
</evidence>
<evidence type="ECO:0000313" key="4">
    <source>
        <dbReference type="EMBL" id="MFC5195886.1"/>
    </source>
</evidence>
<name>A0ABW0C848_9FLAO</name>
<keyword evidence="1 4" id="KW-0645">Protease</keyword>
<dbReference type="EMBL" id="JBHSLA010000004">
    <property type="protein sequence ID" value="MFC5195886.1"/>
    <property type="molecule type" value="Genomic_DNA"/>
</dbReference>
<dbReference type="PANTHER" id="PTHR11010">
    <property type="entry name" value="PROTEASE S28 PRO-X CARBOXYPEPTIDASE-RELATED"/>
    <property type="match status" value="1"/>
</dbReference>
<dbReference type="Gene3D" id="3.40.50.1820">
    <property type="entry name" value="alpha/beta hydrolase"/>
    <property type="match status" value="2"/>
</dbReference>
<evidence type="ECO:0000313" key="5">
    <source>
        <dbReference type="Proteomes" id="UP001596162"/>
    </source>
</evidence>
<reference evidence="5" key="1">
    <citation type="journal article" date="2019" name="Int. J. Syst. Evol. Microbiol.">
        <title>The Global Catalogue of Microorganisms (GCM) 10K type strain sequencing project: providing services to taxonomists for standard genome sequencing and annotation.</title>
        <authorList>
            <consortium name="The Broad Institute Genomics Platform"/>
            <consortium name="The Broad Institute Genome Sequencing Center for Infectious Disease"/>
            <person name="Wu L."/>
            <person name="Ma J."/>
        </authorList>
    </citation>
    <scope>NUCLEOTIDE SEQUENCE [LARGE SCALE GENOMIC DNA]</scope>
    <source>
        <strain evidence="5">JCM 17978</strain>
    </source>
</reference>
<evidence type="ECO:0000256" key="1">
    <source>
        <dbReference type="ARBA" id="ARBA00022670"/>
    </source>
</evidence>
<keyword evidence="5" id="KW-1185">Reference proteome</keyword>
<gene>
    <name evidence="4" type="ORF">ACFPH8_11140</name>
</gene>
<dbReference type="GO" id="GO:0006508">
    <property type="term" value="P:proteolysis"/>
    <property type="evidence" value="ECO:0007669"/>
    <property type="project" value="UniProtKB-KW"/>
</dbReference>
<keyword evidence="2" id="KW-0732">Signal</keyword>
<organism evidence="4 5">
    <name type="scientific">Bizionia hallyeonensis</name>
    <dbReference type="NCBI Taxonomy" id="1123757"/>
    <lineage>
        <taxon>Bacteria</taxon>
        <taxon>Pseudomonadati</taxon>
        <taxon>Bacteroidota</taxon>
        <taxon>Flavobacteriia</taxon>
        <taxon>Flavobacteriales</taxon>
        <taxon>Flavobacteriaceae</taxon>
        <taxon>Bizionia</taxon>
    </lineage>
</organism>
<evidence type="ECO:0000256" key="2">
    <source>
        <dbReference type="ARBA" id="ARBA00022729"/>
    </source>
</evidence>
<keyword evidence="3" id="KW-0378">Hydrolase</keyword>
<dbReference type="PROSITE" id="PS51257">
    <property type="entry name" value="PROKAR_LIPOPROTEIN"/>
    <property type="match status" value="1"/>
</dbReference>
<dbReference type="Pfam" id="PF05576">
    <property type="entry name" value="Peptidase_S37"/>
    <property type="match status" value="1"/>
</dbReference>
<dbReference type="SUPFAM" id="SSF53474">
    <property type="entry name" value="alpha/beta-Hydrolases"/>
    <property type="match status" value="1"/>
</dbReference>